<name>A0A7W9FYX6_9ACTN</name>
<comment type="caution">
    <text evidence="1">The sequence shown here is derived from an EMBL/GenBank/DDBJ whole genome shotgun (WGS) entry which is preliminary data.</text>
</comment>
<protein>
    <submittedName>
        <fullName evidence="1">Uncharacterized protein</fullName>
    </submittedName>
</protein>
<evidence type="ECO:0000313" key="1">
    <source>
        <dbReference type="EMBL" id="MBB5774039.1"/>
    </source>
</evidence>
<sequence>MTIAVVPATAQARYRNETECRDVQLGDSSCPPWCLSHAESPAGGVSHTRLIANLIAGVSSIQIAVVQHERAGRDLCLEPTIYISVHSGREPTRLTLKAAALLVDVLERAEWDCTQSGMSVVLGLPVFSALPRSLSSGNGAWLTSLVQALREAINTILGTRRTPCPPWCCDEHLEPLRV</sequence>
<dbReference type="AlphaFoldDB" id="A0A7W9FYX6"/>
<dbReference type="Proteomes" id="UP000579153">
    <property type="component" value="Unassembled WGS sequence"/>
</dbReference>
<proteinExistence type="predicted"/>
<dbReference type="RefSeq" id="WP_185067909.1">
    <property type="nucleotide sequence ID" value="NZ_JACHMB010000001.1"/>
</dbReference>
<dbReference type="EMBL" id="JACHMB010000001">
    <property type="protein sequence ID" value="MBB5774039.1"/>
    <property type="molecule type" value="Genomic_DNA"/>
</dbReference>
<keyword evidence="2" id="KW-1185">Reference proteome</keyword>
<gene>
    <name evidence="1" type="ORF">HD596_000795</name>
</gene>
<evidence type="ECO:0000313" key="2">
    <source>
        <dbReference type="Proteomes" id="UP000579153"/>
    </source>
</evidence>
<accession>A0A7W9FYX6</accession>
<organism evidence="1 2">
    <name type="scientific">Nonomuraea jabiensis</name>
    <dbReference type="NCBI Taxonomy" id="882448"/>
    <lineage>
        <taxon>Bacteria</taxon>
        <taxon>Bacillati</taxon>
        <taxon>Actinomycetota</taxon>
        <taxon>Actinomycetes</taxon>
        <taxon>Streptosporangiales</taxon>
        <taxon>Streptosporangiaceae</taxon>
        <taxon>Nonomuraea</taxon>
    </lineage>
</organism>
<reference evidence="1 2" key="1">
    <citation type="submission" date="2020-08" db="EMBL/GenBank/DDBJ databases">
        <title>Sequencing the genomes of 1000 actinobacteria strains.</title>
        <authorList>
            <person name="Klenk H.-P."/>
        </authorList>
    </citation>
    <scope>NUCLEOTIDE SEQUENCE [LARGE SCALE GENOMIC DNA]</scope>
    <source>
        <strain evidence="1 2">DSM 45507</strain>
    </source>
</reference>